<feature type="transmembrane region" description="Helical" evidence="1">
    <location>
        <begin position="526"/>
        <end position="550"/>
    </location>
</feature>
<keyword evidence="1" id="KW-1133">Transmembrane helix</keyword>
<organism evidence="2 3">
    <name type="scientific">Marasmius crinis-equi</name>
    <dbReference type="NCBI Taxonomy" id="585013"/>
    <lineage>
        <taxon>Eukaryota</taxon>
        <taxon>Fungi</taxon>
        <taxon>Dikarya</taxon>
        <taxon>Basidiomycota</taxon>
        <taxon>Agaricomycotina</taxon>
        <taxon>Agaricomycetes</taxon>
        <taxon>Agaricomycetidae</taxon>
        <taxon>Agaricales</taxon>
        <taxon>Marasmiineae</taxon>
        <taxon>Marasmiaceae</taxon>
        <taxon>Marasmius</taxon>
    </lineage>
</organism>
<feature type="transmembrane region" description="Helical" evidence="1">
    <location>
        <begin position="59"/>
        <end position="86"/>
    </location>
</feature>
<name>A0ABR3FWY3_9AGAR</name>
<feature type="transmembrane region" description="Helical" evidence="1">
    <location>
        <begin position="413"/>
        <end position="436"/>
    </location>
</feature>
<feature type="transmembrane region" description="Helical" evidence="1">
    <location>
        <begin position="136"/>
        <end position="159"/>
    </location>
</feature>
<gene>
    <name evidence="2" type="ORF">V5O48_002002</name>
</gene>
<feature type="transmembrane region" description="Helical" evidence="1">
    <location>
        <begin position="106"/>
        <end position="129"/>
    </location>
</feature>
<reference evidence="2 3" key="1">
    <citation type="submission" date="2024-02" db="EMBL/GenBank/DDBJ databases">
        <title>A draft genome for the cacao thread blight pathogen Marasmius crinis-equi.</title>
        <authorList>
            <person name="Cohen S.P."/>
            <person name="Baruah I.K."/>
            <person name="Amoako-Attah I."/>
            <person name="Bukari Y."/>
            <person name="Meinhardt L.W."/>
            <person name="Bailey B.A."/>
        </authorList>
    </citation>
    <scope>NUCLEOTIDE SEQUENCE [LARGE SCALE GENOMIC DNA]</scope>
    <source>
        <strain evidence="2 3">GH-76</strain>
    </source>
</reference>
<keyword evidence="1" id="KW-0812">Transmembrane</keyword>
<feature type="transmembrane region" description="Helical" evidence="1">
    <location>
        <begin position="20"/>
        <end position="38"/>
    </location>
</feature>
<feature type="transmembrane region" description="Helical" evidence="1">
    <location>
        <begin position="179"/>
        <end position="201"/>
    </location>
</feature>
<accession>A0ABR3FWY3</accession>
<feature type="transmembrane region" description="Helical" evidence="1">
    <location>
        <begin position="443"/>
        <end position="463"/>
    </location>
</feature>
<dbReference type="EMBL" id="JBAHYK010000042">
    <property type="protein sequence ID" value="KAL0579999.1"/>
    <property type="molecule type" value="Genomic_DNA"/>
</dbReference>
<feature type="transmembrane region" description="Helical" evidence="1">
    <location>
        <begin position="366"/>
        <end position="393"/>
    </location>
</feature>
<protein>
    <submittedName>
        <fullName evidence="2">Uncharacterized protein</fullName>
    </submittedName>
</protein>
<comment type="caution">
    <text evidence="2">The sequence shown here is derived from an EMBL/GenBank/DDBJ whole genome shotgun (WGS) entry which is preliminary data.</text>
</comment>
<feature type="transmembrane region" description="Helical" evidence="1">
    <location>
        <begin position="322"/>
        <end position="345"/>
    </location>
</feature>
<dbReference type="Proteomes" id="UP001465976">
    <property type="component" value="Unassembled WGS sequence"/>
</dbReference>
<proteinExistence type="predicted"/>
<keyword evidence="3" id="KW-1185">Reference proteome</keyword>
<evidence type="ECO:0000256" key="1">
    <source>
        <dbReference type="SAM" id="Phobius"/>
    </source>
</evidence>
<keyword evidence="1" id="KW-0472">Membrane</keyword>
<evidence type="ECO:0000313" key="3">
    <source>
        <dbReference type="Proteomes" id="UP001465976"/>
    </source>
</evidence>
<evidence type="ECO:0000313" key="2">
    <source>
        <dbReference type="EMBL" id="KAL0579999.1"/>
    </source>
</evidence>
<sequence length="650" mass="71461">MPHTLPLIPLNLADIVIHTFLYGIFFVLSSVSIVLLCFPGHATTSNREKFDASVLRRPMFIGSVALFMTITAHWVCEVIRLFQAMVHFKGGTAPLEYYVDISQPIYLVKTGLLVASVVTGDLIIIYRLWTVWNGRLIIVLLPSLTTIGVAVSGSIVTYLLTQDKVEEDIFDSTILEWVIIEGIFAVLTDVYCTGFIAWRIFSTNRRVQNLSYAPNPSPTSIRLKHAAVILTESAILSSSWTIVFIATFSARHPSQSLVGDCLPPVIGIACGLINVRARLARARTANYQTSTMPSFHVSRFAVDSNTEDSEELPGLSIVHIDIVIHTFLYGISFVLTLVSIGLLCFPIHPIGGSSRKKGASLLKKPMFIGALALFVTITAHWICNVLRLFQAMVHFKGGTAPLEYYADLSQTIYAVKTGLIMASIVTGDIMIIYRLWVVWNGKWYIILPPSLTAAGVAASGSGITYELTQYKAGVNIFTERAEAWVICESVFTVLTNVYCTGLIAWRIWTTNVRSVPQDSKRTSGSVHLTAAMVILIESAVLYSSWLIVFIATYTAKHPIESLIVDCLPPVAGISFGLINVRAHLSRARATYQEAASAMPSFHLSRFGNTATSSGGDEELAYPMQPRPKIHFSSNATHSMQNAKVEVSRAE</sequence>
<feature type="transmembrane region" description="Helical" evidence="1">
    <location>
        <begin position="483"/>
        <end position="505"/>
    </location>
</feature>